<dbReference type="Pfam" id="PF12176">
    <property type="entry name" value="MtaB"/>
    <property type="match status" value="1"/>
</dbReference>
<dbReference type="AlphaFoldDB" id="A0A366I9M8"/>
<dbReference type="RefSeq" id="WP_113920087.1">
    <property type="nucleotide sequence ID" value="NZ_QNRX01000005.1"/>
</dbReference>
<keyword evidence="1" id="KW-0808">Transferase</keyword>
<sequence length="464" mass="51084">MKKSFTQLAYKDLNDFVYGSCPNPVTTKSGLVIGGGTIYPELNFTLPGMNIDENSVKDAYKIYADIINGALKRAHELYAPGVVLELETLVNFTENPKWGIEVNRIILDIMKEYADKYGLKTALRATLNDTREMSRPPVMRSGKYWDGMIEAFEGCARDGADFLSIESTGGKELHDDALVNAEIKQVIFSLGVLAARDMEFLWGHLVDIADRNNCYAAGDSSCGFANTAMVLAERGFIPKSFAAVVRVATASRALVAYEMGAVGPSKDCEYAGPYIKAITGTPISAEGKSAACAHFSPVGNISAAVADLWSNESVQQVKLLSDYAPIVSMEQLIYDCRLMNEATKQGMNVQFRDLLVESDSPLDVHAYVLRPDFVFDISKELVKEQNPFLRTKLAAQLAVEGLKKGIADGKVSADKRDNKYLDIMARELDEIPEDPMEFYNDIKEDLDESKYLPGEYLIGEATSV</sequence>
<dbReference type="GO" id="GO:0008168">
    <property type="term" value="F:methyltransferase activity"/>
    <property type="evidence" value="ECO:0007669"/>
    <property type="project" value="UniProtKB-KW"/>
</dbReference>
<keyword evidence="2" id="KW-1185">Reference proteome</keyword>
<dbReference type="OrthoDB" id="1768771at2"/>
<accession>A0A366I9M8</accession>
<dbReference type="InterPro" id="IPR021079">
    <property type="entry name" value="MeOH-cob_MeTrfase_bsu"/>
</dbReference>
<dbReference type="EMBL" id="QNRX01000005">
    <property type="protein sequence ID" value="RBP66653.1"/>
    <property type="molecule type" value="Genomic_DNA"/>
</dbReference>
<proteinExistence type="predicted"/>
<organism evidence="1 2">
    <name type="scientific">Alkalibaculum bacchi</name>
    <dbReference type="NCBI Taxonomy" id="645887"/>
    <lineage>
        <taxon>Bacteria</taxon>
        <taxon>Bacillati</taxon>
        <taxon>Bacillota</taxon>
        <taxon>Clostridia</taxon>
        <taxon>Eubacteriales</taxon>
        <taxon>Eubacteriaceae</taxon>
        <taxon>Alkalibaculum</taxon>
    </lineage>
</organism>
<dbReference type="GO" id="GO:0032259">
    <property type="term" value="P:methylation"/>
    <property type="evidence" value="ECO:0007669"/>
    <property type="project" value="UniProtKB-KW"/>
</dbReference>
<name>A0A366I9M8_9FIRM</name>
<dbReference type="Proteomes" id="UP000253490">
    <property type="component" value="Unassembled WGS sequence"/>
</dbReference>
<gene>
    <name evidence="1" type="ORF">DES36_10532</name>
</gene>
<comment type="caution">
    <text evidence="1">The sequence shown here is derived from an EMBL/GenBank/DDBJ whole genome shotgun (WGS) entry which is preliminary data.</text>
</comment>
<protein>
    <submittedName>
        <fullName evidence="1">Methanol:corrinoid methyltransferase</fullName>
    </submittedName>
</protein>
<reference evidence="1 2" key="1">
    <citation type="submission" date="2018-06" db="EMBL/GenBank/DDBJ databases">
        <title>Genomic Encyclopedia of Type Strains, Phase IV (KMG-IV): sequencing the most valuable type-strain genomes for metagenomic binning, comparative biology and taxonomic classification.</title>
        <authorList>
            <person name="Goeker M."/>
        </authorList>
    </citation>
    <scope>NUCLEOTIDE SEQUENCE [LARGE SCALE GENOMIC DNA]</scope>
    <source>
        <strain evidence="1 2">DSM 22112</strain>
    </source>
</reference>
<keyword evidence="1" id="KW-0489">Methyltransferase</keyword>
<evidence type="ECO:0000313" key="1">
    <source>
        <dbReference type="EMBL" id="RBP66653.1"/>
    </source>
</evidence>
<evidence type="ECO:0000313" key="2">
    <source>
        <dbReference type="Proteomes" id="UP000253490"/>
    </source>
</evidence>